<evidence type="ECO:0000256" key="1">
    <source>
        <dbReference type="ARBA" id="ARBA00023125"/>
    </source>
</evidence>
<evidence type="ECO:0000259" key="3">
    <source>
        <dbReference type="PROSITE" id="PS50977"/>
    </source>
</evidence>
<dbReference type="SUPFAM" id="SSF46689">
    <property type="entry name" value="Homeodomain-like"/>
    <property type="match status" value="1"/>
</dbReference>
<accession>A0ABV5WS27</accession>
<sequence length="215" mass="24518">MPSRKVPQDPEKVQRIMQAALHTFAHHGYQRAKTDVIAAEAAVSKGLIFHYYGNKQALYLATVKWTVAQIRATIDPRVYAIPDDLVSLVVQGTKYKTAFGQAHPDEMQLMIAAYGEIDRLPPELQAELRGVYDESMQTVQTMIQQVLDRMPLRADLDRDLVVNLIMSTYTQIFTEFQTHMRQNADIHSMADVQWLVERAKVYMGILEHGFTKPEA</sequence>
<reference evidence="4 5" key="1">
    <citation type="submission" date="2024-09" db="EMBL/GenBank/DDBJ databases">
        <authorList>
            <person name="Sun Q."/>
            <person name="Mori K."/>
        </authorList>
    </citation>
    <scope>NUCLEOTIDE SEQUENCE [LARGE SCALE GENOMIC DNA]</scope>
    <source>
        <strain evidence="4 5">TBRC 4576</strain>
    </source>
</reference>
<dbReference type="Gene3D" id="1.10.357.10">
    <property type="entry name" value="Tetracycline Repressor, domain 2"/>
    <property type="match status" value="1"/>
</dbReference>
<proteinExistence type="predicted"/>
<dbReference type="InterPro" id="IPR036271">
    <property type="entry name" value="Tet_transcr_reg_TetR-rel_C_sf"/>
</dbReference>
<dbReference type="EMBL" id="JBHLZY010000003">
    <property type="protein sequence ID" value="MFB9768493.1"/>
    <property type="molecule type" value="Genomic_DNA"/>
</dbReference>
<keyword evidence="5" id="KW-1185">Reference proteome</keyword>
<protein>
    <submittedName>
        <fullName evidence="4">TetR/AcrR family transcriptional regulator</fullName>
    </submittedName>
</protein>
<dbReference type="PRINTS" id="PR00455">
    <property type="entry name" value="HTHTETR"/>
</dbReference>
<dbReference type="RefSeq" id="WP_137643640.1">
    <property type="nucleotide sequence ID" value="NZ_BJEA01000022.1"/>
</dbReference>
<organism evidence="4 5">
    <name type="scientific">Lactiplantibacillus modestisalitolerans</name>
    <dbReference type="NCBI Taxonomy" id="1457219"/>
    <lineage>
        <taxon>Bacteria</taxon>
        <taxon>Bacillati</taxon>
        <taxon>Bacillota</taxon>
        <taxon>Bacilli</taxon>
        <taxon>Lactobacillales</taxon>
        <taxon>Lactobacillaceae</taxon>
        <taxon>Lactiplantibacillus</taxon>
    </lineage>
</organism>
<dbReference type="Proteomes" id="UP001589691">
    <property type="component" value="Unassembled WGS sequence"/>
</dbReference>
<feature type="DNA-binding region" description="H-T-H motif" evidence="2">
    <location>
        <begin position="33"/>
        <end position="52"/>
    </location>
</feature>
<dbReference type="PROSITE" id="PS50977">
    <property type="entry name" value="HTH_TETR_2"/>
    <property type="match status" value="1"/>
</dbReference>
<dbReference type="Pfam" id="PF00440">
    <property type="entry name" value="TetR_N"/>
    <property type="match status" value="1"/>
</dbReference>
<keyword evidence="1 2" id="KW-0238">DNA-binding</keyword>
<comment type="caution">
    <text evidence="4">The sequence shown here is derived from an EMBL/GenBank/DDBJ whole genome shotgun (WGS) entry which is preliminary data.</text>
</comment>
<dbReference type="PANTHER" id="PTHR30055:SF226">
    <property type="entry name" value="HTH-TYPE TRANSCRIPTIONAL REGULATOR PKSA"/>
    <property type="match status" value="1"/>
</dbReference>
<evidence type="ECO:0000313" key="5">
    <source>
        <dbReference type="Proteomes" id="UP001589691"/>
    </source>
</evidence>
<dbReference type="PANTHER" id="PTHR30055">
    <property type="entry name" value="HTH-TYPE TRANSCRIPTIONAL REGULATOR RUTR"/>
    <property type="match status" value="1"/>
</dbReference>
<evidence type="ECO:0000256" key="2">
    <source>
        <dbReference type="PROSITE-ProRule" id="PRU00335"/>
    </source>
</evidence>
<gene>
    <name evidence="4" type="ORF">ACFFLI_01210</name>
</gene>
<name>A0ABV5WS27_9LACO</name>
<feature type="domain" description="HTH tetR-type" evidence="3">
    <location>
        <begin position="10"/>
        <end position="70"/>
    </location>
</feature>
<dbReference type="SUPFAM" id="SSF48498">
    <property type="entry name" value="Tetracyclin repressor-like, C-terminal domain"/>
    <property type="match status" value="1"/>
</dbReference>
<dbReference type="InterPro" id="IPR009057">
    <property type="entry name" value="Homeodomain-like_sf"/>
</dbReference>
<evidence type="ECO:0000313" key="4">
    <source>
        <dbReference type="EMBL" id="MFB9768493.1"/>
    </source>
</evidence>
<dbReference type="InterPro" id="IPR001647">
    <property type="entry name" value="HTH_TetR"/>
</dbReference>
<dbReference type="Gene3D" id="1.10.10.60">
    <property type="entry name" value="Homeodomain-like"/>
    <property type="match status" value="1"/>
</dbReference>
<dbReference type="InterPro" id="IPR050109">
    <property type="entry name" value="HTH-type_TetR-like_transc_reg"/>
</dbReference>